<dbReference type="EMBL" id="QXRZ01000005">
    <property type="protein sequence ID" value="RIL42387.1"/>
    <property type="molecule type" value="Genomic_DNA"/>
</dbReference>
<dbReference type="Gene3D" id="3.40.250.10">
    <property type="entry name" value="Rhodanese-like domain"/>
    <property type="match status" value="1"/>
</dbReference>
<reference evidence="3 6" key="1">
    <citation type="journal article" date="2016" name="Front. Microbiol.">
        <title>Comprehensive Phylogenetic Analysis of Bovine Non-aureus Staphylococci Species Based on Whole-Genome Sequencing.</title>
        <authorList>
            <person name="Naushad S."/>
            <person name="Barkema H.W."/>
            <person name="Luby C."/>
            <person name="Condas L.A."/>
            <person name="Nobrega D.B."/>
            <person name="Carson D.A."/>
            <person name="De Buck J."/>
        </authorList>
    </citation>
    <scope>NUCLEOTIDE SEQUENCE [LARGE SCALE GENOMIC DNA]</scope>
    <source>
        <strain evidence="3 6">SNUC 1388</strain>
    </source>
</reference>
<evidence type="ECO:0000313" key="2">
    <source>
        <dbReference type="EMBL" id="GEQ05449.1"/>
    </source>
</evidence>
<dbReference type="EMBL" id="BKAX01000003">
    <property type="protein sequence ID" value="GEQ05449.1"/>
    <property type="molecule type" value="Genomic_DNA"/>
</dbReference>
<protein>
    <submittedName>
        <fullName evidence="3">Rhodanese-like domain-containing protein</fullName>
    </submittedName>
</protein>
<dbReference type="InterPro" id="IPR001763">
    <property type="entry name" value="Rhodanese-like_dom"/>
</dbReference>
<dbReference type="SMART" id="SM00450">
    <property type="entry name" value="RHOD"/>
    <property type="match status" value="1"/>
</dbReference>
<dbReference type="SUPFAM" id="SSF52821">
    <property type="entry name" value="Rhodanese/Cell cycle control phosphatase"/>
    <property type="match status" value="1"/>
</dbReference>
<dbReference type="PROSITE" id="PS50206">
    <property type="entry name" value="RHODANESE_3"/>
    <property type="match status" value="1"/>
</dbReference>
<dbReference type="RefSeq" id="WP_042738384.1">
    <property type="nucleotide sequence ID" value="NZ_BKAX01000003.1"/>
</dbReference>
<dbReference type="EMBL" id="UHDK01000001">
    <property type="protein sequence ID" value="SUM33647.1"/>
    <property type="molecule type" value="Genomic_DNA"/>
</dbReference>
<feature type="domain" description="Rhodanese" evidence="1">
    <location>
        <begin position="15"/>
        <end position="102"/>
    </location>
</feature>
<name>A0A0D0SMV6_STAGA</name>
<dbReference type="CDD" id="cd00158">
    <property type="entry name" value="RHOD"/>
    <property type="match status" value="1"/>
</dbReference>
<dbReference type="Proteomes" id="UP000283576">
    <property type="component" value="Unassembled WGS sequence"/>
</dbReference>
<evidence type="ECO:0000313" key="4">
    <source>
        <dbReference type="EMBL" id="SUM33647.1"/>
    </source>
</evidence>
<reference evidence="2 7" key="3">
    <citation type="submission" date="2019-07" db="EMBL/GenBank/DDBJ databases">
        <title>Whole genome shotgun sequence of Staphylococcus gallinarum NBRC 109767.</title>
        <authorList>
            <person name="Hosoyama A."/>
            <person name="Uohara A."/>
            <person name="Ohji S."/>
            <person name="Ichikawa N."/>
        </authorList>
    </citation>
    <scope>NUCLEOTIDE SEQUENCE [LARGE SCALE GENOMIC DNA]</scope>
    <source>
        <strain evidence="2 7">NBRC 109767</strain>
    </source>
</reference>
<evidence type="ECO:0000313" key="6">
    <source>
        <dbReference type="Proteomes" id="UP000283576"/>
    </source>
</evidence>
<dbReference type="OrthoDB" id="9800872at2"/>
<dbReference type="Proteomes" id="UP000321057">
    <property type="component" value="Unassembled WGS sequence"/>
</dbReference>
<gene>
    <name evidence="4" type="primary">moeZ</name>
    <name evidence="3" type="ORF">BUZ01_09345</name>
    <name evidence="4" type="ORF">NCTC12195_03113</name>
    <name evidence="2" type="ORF">SGA02_12770</name>
</gene>
<dbReference type="STRING" id="1293.SH09_04265"/>
<evidence type="ECO:0000313" key="5">
    <source>
        <dbReference type="Proteomes" id="UP000255277"/>
    </source>
</evidence>
<accession>A0A0D0SMV6</accession>
<reference evidence="4 5" key="2">
    <citation type="submission" date="2018-06" db="EMBL/GenBank/DDBJ databases">
        <authorList>
            <consortium name="Pathogen Informatics"/>
            <person name="Doyle S."/>
        </authorList>
    </citation>
    <scope>NUCLEOTIDE SEQUENCE [LARGE SCALE GENOMIC DNA]</scope>
    <source>
        <strain evidence="4 5">NCTC12195</strain>
    </source>
</reference>
<dbReference type="AlphaFoldDB" id="A0A0D0SMV6"/>
<organism evidence="3 6">
    <name type="scientific">Staphylococcus gallinarum</name>
    <dbReference type="NCBI Taxonomy" id="1293"/>
    <lineage>
        <taxon>Bacteria</taxon>
        <taxon>Bacillati</taxon>
        <taxon>Bacillota</taxon>
        <taxon>Bacilli</taxon>
        <taxon>Bacillales</taxon>
        <taxon>Staphylococcaceae</taxon>
        <taxon>Staphylococcus</taxon>
    </lineage>
</organism>
<sequence length="103" mass="11310">METITVDELKEKVLSSEPVKIIDVRTDEETAMGIIPGAETIPMNDIPDNVNHFNSDETYYIICKVGGRSAQVVHYLEQQGVNAVNVEGGMDAWGDEGLENNSI</sequence>
<dbReference type="PANTHER" id="PTHR43031:SF17">
    <property type="entry name" value="SULFURTRANSFERASE YTWF-RELATED"/>
    <property type="match status" value="1"/>
</dbReference>
<dbReference type="Proteomes" id="UP000255277">
    <property type="component" value="Unassembled WGS sequence"/>
</dbReference>
<dbReference type="PANTHER" id="PTHR43031">
    <property type="entry name" value="FAD-DEPENDENT OXIDOREDUCTASE"/>
    <property type="match status" value="1"/>
</dbReference>
<proteinExistence type="predicted"/>
<evidence type="ECO:0000313" key="7">
    <source>
        <dbReference type="Proteomes" id="UP000321057"/>
    </source>
</evidence>
<evidence type="ECO:0000259" key="1">
    <source>
        <dbReference type="PROSITE" id="PS50206"/>
    </source>
</evidence>
<dbReference type="InterPro" id="IPR050229">
    <property type="entry name" value="GlpE_sulfurtransferase"/>
</dbReference>
<dbReference type="InterPro" id="IPR036873">
    <property type="entry name" value="Rhodanese-like_dom_sf"/>
</dbReference>
<keyword evidence="7" id="KW-1185">Reference proteome</keyword>
<evidence type="ECO:0000313" key="3">
    <source>
        <dbReference type="EMBL" id="RIL42387.1"/>
    </source>
</evidence>
<dbReference type="Pfam" id="PF00581">
    <property type="entry name" value="Rhodanese"/>
    <property type="match status" value="1"/>
</dbReference>